<organism evidence="1 2">
    <name type="scientific">Araneus ventricosus</name>
    <name type="common">Orbweaver spider</name>
    <name type="synonym">Epeira ventricosa</name>
    <dbReference type="NCBI Taxonomy" id="182803"/>
    <lineage>
        <taxon>Eukaryota</taxon>
        <taxon>Metazoa</taxon>
        <taxon>Ecdysozoa</taxon>
        <taxon>Arthropoda</taxon>
        <taxon>Chelicerata</taxon>
        <taxon>Arachnida</taxon>
        <taxon>Araneae</taxon>
        <taxon>Araneomorphae</taxon>
        <taxon>Entelegynae</taxon>
        <taxon>Araneoidea</taxon>
        <taxon>Araneidae</taxon>
        <taxon>Araneus</taxon>
    </lineage>
</organism>
<comment type="caution">
    <text evidence="1">The sequence shown here is derived from an EMBL/GenBank/DDBJ whole genome shotgun (WGS) entry which is preliminary data.</text>
</comment>
<keyword evidence="2" id="KW-1185">Reference proteome</keyword>
<accession>A0A4Y2A4A1</accession>
<evidence type="ECO:0000313" key="2">
    <source>
        <dbReference type="Proteomes" id="UP000499080"/>
    </source>
</evidence>
<dbReference type="AlphaFoldDB" id="A0A4Y2A4A1"/>
<sequence>MKPFKDQSYSQRVLEISLPHRCLPQDNRKYVGSVTKRTIISAWKSLWPETFVECDFEGFETVPVKPAVNEIVSLAKIMGLEVDNYIDELVEEHNLELATEGLTELRCVSQKKVVKESLSEEEEVGLFRDRRKDEVDSSSFTLHYTTCIPMFRAIWLLSGLNGWR</sequence>
<protein>
    <submittedName>
        <fullName evidence="1">Uncharacterized protein</fullName>
    </submittedName>
</protein>
<name>A0A4Y2A4A1_ARAVE</name>
<reference evidence="1 2" key="1">
    <citation type="journal article" date="2019" name="Sci. Rep.">
        <title>Orb-weaving spider Araneus ventricosus genome elucidates the spidroin gene catalogue.</title>
        <authorList>
            <person name="Kono N."/>
            <person name="Nakamura H."/>
            <person name="Ohtoshi R."/>
            <person name="Moran D.A.P."/>
            <person name="Shinohara A."/>
            <person name="Yoshida Y."/>
            <person name="Fujiwara M."/>
            <person name="Mori M."/>
            <person name="Tomita M."/>
            <person name="Arakawa K."/>
        </authorList>
    </citation>
    <scope>NUCLEOTIDE SEQUENCE [LARGE SCALE GENOMIC DNA]</scope>
</reference>
<dbReference type="EMBL" id="BGPR01000004">
    <property type="protein sequence ID" value="GBL74195.1"/>
    <property type="molecule type" value="Genomic_DNA"/>
</dbReference>
<dbReference type="OrthoDB" id="7422307at2759"/>
<gene>
    <name evidence="1" type="ORF">AVEN_231072_1</name>
</gene>
<dbReference type="Proteomes" id="UP000499080">
    <property type="component" value="Unassembled WGS sequence"/>
</dbReference>
<proteinExistence type="predicted"/>
<evidence type="ECO:0000313" key="1">
    <source>
        <dbReference type="EMBL" id="GBL74195.1"/>
    </source>
</evidence>